<comment type="caution">
    <text evidence="2">The sequence shown here is derived from an EMBL/GenBank/DDBJ whole genome shotgun (WGS) entry which is preliminary data.</text>
</comment>
<dbReference type="Proteomes" id="UP000253061">
    <property type="component" value="Unassembled WGS sequence"/>
</dbReference>
<protein>
    <submittedName>
        <fullName evidence="2">Uncharacterized protein</fullName>
    </submittedName>
</protein>
<accession>A0A367V9C2</accession>
<sequence>MPCDHKGCKRAGTHIMVNHGRWCRTHIPPEFFRYKRIAAGQEQEIEPIGPLPADQRKPKQGKLL</sequence>
<evidence type="ECO:0000313" key="2">
    <source>
        <dbReference type="EMBL" id="RCK21091.1"/>
    </source>
</evidence>
<evidence type="ECO:0000256" key="1">
    <source>
        <dbReference type="SAM" id="MobiDB-lite"/>
    </source>
</evidence>
<proteinExistence type="predicted"/>
<dbReference type="EMBL" id="JPWB01000006">
    <property type="protein sequence ID" value="RCK21091.1"/>
    <property type="molecule type" value="Genomic_DNA"/>
</dbReference>
<dbReference type="AlphaFoldDB" id="A0A367V9C2"/>
<name>A0A367V9C2_9PROT</name>
<gene>
    <name evidence="2" type="ORF">TH6_15120</name>
</gene>
<feature type="region of interest" description="Disordered" evidence="1">
    <location>
        <begin position="45"/>
        <end position="64"/>
    </location>
</feature>
<reference evidence="2 3" key="1">
    <citation type="submission" date="2014-07" db="EMBL/GenBank/DDBJ databases">
        <title>Draft genome sequence of Thalassospira profundimaris R8-17.</title>
        <authorList>
            <person name="Lai Q."/>
            <person name="Shao Z."/>
        </authorList>
    </citation>
    <scope>NUCLEOTIDE SEQUENCE [LARGE SCALE GENOMIC DNA]</scope>
    <source>
        <strain evidence="2 3">R8-17</strain>
    </source>
</reference>
<organism evidence="2 3">
    <name type="scientific">Thalassospira profundimaris</name>
    <dbReference type="NCBI Taxonomy" id="502049"/>
    <lineage>
        <taxon>Bacteria</taxon>
        <taxon>Pseudomonadati</taxon>
        <taxon>Pseudomonadota</taxon>
        <taxon>Alphaproteobacteria</taxon>
        <taxon>Rhodospirillales</taxon>
        <taxon>Thalassospiraceae</taxon>
        <taxon>Thalassospira</taxon>
    </lineage>
</organism>
<evidence type="ECO:0000313" key="3">
    <source>
        <dbReference type="Proteomes" id="UP000253061"/>
    </source>
</evidence>